<evidence type="ECO:0000256" key="3">
    <source>
        <dbReference type="ARBA" id="ARBA00022840"/>
    </source>
</evidence>
<feature type="domain" description="AAA+ ATPase" evidence="4">
    <location>
        <begin position="100"/>
        <end position="237"/>
    </location>
</feature>
<dbReference type="NCBIfam" id="NF038214">
    <property type="entry name" value="IS21_help_AAA"/>
    <property type="match status" value="1"/>
</dbReference>
<dbReference type="PANTHER" id="PTHR30050">
    <property type="entry name" value="CHROMOSOMAL REPLICATION INITIATOR PROTEIN DNAA"/>
    <property type="match status" value="1"/>
</dbReference>
<dbReference type="GO" id="GO:0006260">
    <property type="term" value="P:DNA replication"/>
    <property type="evidence" value="ECO:0007669"/>
    <property type="project" value="TreeGrafter"/>
</dbReference>
<dbReference type="AlphaFoldDB" id="A0A2S9ETQ2"/>
<evidence type="ECO:0000313" key="5">
    <source>
        <dbReference type="EMBL" id="PRC19116.1"/>
    </source>
</evidence>
<dbReference type="InterPro" id="IPR001270">
    <property type="entry name" value="ClpA/B"/>
</dbReference>
<proteinExistence type="inferred from homology"/>
<dbReference type="RefSeq" id="WP_105696992.1">
    <property type="nucleotide sequence ID" value="NZ_CP159260.1"/>
</dbReference>
<dbReference type="EMBL" id="PCQL01000010">
    <property type="protein sequence ID" value="PRC19116.1"/>
    <property type="molecule type" value="Genomic_DNA"/>
</dbReference>
<dbReference type="Gene3D" id="3.40.50.300">
    <property type="entry name" value="P-loop containing nucleotide triphosphate hydrolases"/>
    <property type="match status" value="1"/>
</dbReference>
<dbReference type="Pfam" id="PF01695">
    <property type="entry name" value="IstB_IS21"/>
    <property type="match status" value="1"/>
</dbReference>
<evidence type="ECO:0000259" key="4">
    <source>
        <dbReference type="SMART" id="SM00382"/>
    </source>
</evidence>
<evidence type="ECO:0000256" key="2">
    <source>
        <dbReference type="ARBA" id="ARBA00022741"/>
    </source>
</evidence>
<dbReference type="SMART" id="SM00382">
    <property type="entry name" value="AAA"/>
    <property type="match status" value="1"/>
</dbReference>
<organism evidence="5 6">
    <name type="scientific">Pseudomonas poae</name>
    <dbReference type="NCBI Taxonomy" id="200451"/>
    <lineage>
        <taxon>Bacteria</taxon>
        <taxon>Pseudomonadati</taxon>
        <taxon>Pseudomonadota</taxon>
        <taxon>Gammaproteobacteria</taxon>
        <taxon>Pseudomonadales</taxon>
        <taxon>Pseudomonadaceae</taxon>
        <taxon>Pseudomonas</taxon>
    </lineage>
</organism>
<dbReference type="InterPro" id="IPR047661">
    <property type="entry name" value="IstB"/>
</dbReference>
<accession>A0A2S9ETQ2</accession>
<keyword evidence="2" id="KW-0547">Nucleotide-binding</keyword>
<gene>
    <name evidence="5" type="ORF">CQZ99_12505</name>
</gene>
<comment type="similarity">
    <text evidence="1">Belongs to the IS21/IS1162 putative ATP-binding protein family.</text>
</comment>
<sequence>MSLQHLRIEALCQQFKLDTFATDWPMLAQQAAEKETSYADFLEQLLLGEDCARNERRRQTLLHLSGLPAVKTVEQYDFKFASGAPQSQILELAGLAFIERKENVVLLGPSGVGKTHLASALAHRAIMAGISTKFITAADLTLQLVAAHHQGRLAQYFSRVVQRSKLLVIDEIGYLPFGRDEANLFFNVIAKRYEHGSVVLTSNLPFSQWATTFADDSTLTAALLDRLLHHAHIVQVSGQSYRLKDKLKSGQVVPRETASSKS</sequence>
<reference evidence="5 6" key="1">
    <citation type="submission" date="2017-09" db="EMBL/GenBank/DDBJ databases">
        <title>Genomic, metabolic, and phenotypic characteristics of bacterial isolates from the natural microbiome of the model nematode Caenorhabditis elegans.</title>
        <authorList>
            <person name="Zimmermann J."/>
            <person name="Obeng N."/>
            <person name="Yang W."/>
            <person name="Obeng O."/>
            <person name="Kissoyan K."/>
            <person name="Pees B."/>
            <person name="Dirksen P."/>
            <person name="Hoppner M."/>
            <person name="Franke A."/>
            <person name="Rosenstiel P."/>
            <person name="Leippe M."/>
            <person name="Dierking K."/>
            <person name="Kaleta C."/>
            <person name="Schulenburg H."/>
        </authorList>
    </citation>
    <scope>NUCLEOTIDE SEQUENCE [LARGE SCALE GENOMIC DNA]</scope>
    <source>
        <strain evidence="5 6">MYb117</strain>
    </source>
</reference>
<dbReference type="NCBIfam" id="NF006616">
    <property type="entry name" value="PRK09183.1"/>
    <property type="match status" value="1"/>
</dbReference>
<dbReference type="PRINTS" id="PR00300">
    <property type="entry name" value="CLPPROTEASEA"/>
</dbReference>
<keyword evidence="6" id="KW-1185">Reference proteome</keyword>
<dbReference type="InterPro" id="IPR003593">
    <property type="entry name" value="AAA+_ATPase"/>
</dbReference>
<dbReference type="CDD" id="cd00009">
    <property type="entry name" value="AAA"/>
    <property type="match status" value="1"/>
</dbReference>
<dbReference type="PIRSF" id="PIRSF003073">
    <property type="entry name" value="DNAC_TnpB_IstB"/>
    <property type="match status" value="1"/>
</dbReference>
<dbReference type="InterPro" id="IPR027417">
    <property type="entry name" value="P-loop_NTPase"/>
</dbReference>
<dbReference type="GO" id="GO:0005524">
    <property type="term" value="F:ATP binding"/>
    <property type="evidence" value="ECO:0007669"/>
    <property type="project" value="UniProtKB-KW"/>
</dbReference>
<evidence type="ECO:0000256" key="1">
    <source>
        <dbReference type="ARBA" id="ARBA00008059"/>
    </source>
</evidence>
<dbReference type="InterPro" id="IPR028350">
    <property type="entry name" value="DNAC/IstB-like"/>
</dbReference>
<dbReference type="PANTHER" id="PTHR30050:SF4">
    <property type="entry name" value="ATP-BINDING PROTEIN RV3427C IN INSERTION SEQUENCE-RELATED"/>
    <property type="match status" value="1"/>
</dbReference>
<protein>
    <submittedName>
        <fullName evidence="5">AAA family ATPase</fullName>
    </submittedName>
</protein>
<evidence type="ECO:0000313" key="6">
    <source>
        <dbReference type="Proteomes" id="UP000238045"/>
    </source>
</evidence>
<dbReference type="FunFam" id="3.40.50.300:FF:000606">
    <property type="entry name" value="IS100 transposase orfB"/>
    <property type="match status" value="1"/>
</dbReference>
<dbReference type="InterPro" id="IPR002611">
    <property type="entry name" value="IstB_ATP-bd"/>
</dbReference>
<comment type="caution">
    <text evidence="5">The sequence shown here is derived from an EMBL/GenBank/DDBJ whole genome shotgun (WGS) entry which is preliminary data.</text>
</comment>
<dbReference type="Proteomes" id="UP000238045">
    <property type="component" value="Unassembled WGS sequence"/>
</dbReference>
<dbReference type="SUPFAM" id="SSF52540">
    <property type="entry name" value="P-loop containing nucleoside triphosphate hydrolases"/>
    <property type="match status" value="1"/>
</dbReference>
<name>A0A2S9ETQ2_9PSED</name>
<keyword evidence="3" id="KW-0067">ATP-binding</keyword>